<dbReference type="GO" id="GO:0005829">
    <property type="term" value="C:cytosol"/>
    <property type="evidence" value="ECO:0007669"/>
    <property type="project" value="TreeGrafter"/>
</dbReference>
<protein>
    <submittedName>
        <fullName evidence="3">ADP-heptose:LPS heptosyltransferase</fullName>
    </submittedName>
</protein>
<dbReference type="CDD" id="cd03789">
    <property type="entry name" value="GT9_LPS_heptosyltransferase"/>
    <property type="match status" value="1"/>
</dbReference>
<dbReference type="Proteomes" id="UP000325105">
    <property type="component" value="Unassembled WGS sequence"/>
</dbReference>
<dbReference type="OrthoDB" id="9797795at2"/>
<gene>
    <name evidence="3" type="ORF">BC792_11653</name>
</gene>
<evidence type="ECO:0000256" key="1">
    <source>
        <dbReference type="ARBA" id="ARBA00022676"/>
    </source>
</evidence>
<organism evidence="3 4">
    <name type="scientific">Sphingobacterium allocomposti</name>
    <dbReference type="NCBI Taxonomy" id="415956"/>
    <lineage>
        <taxon>Bacteria</taxon>
        <taxon>Pseudomonadati</taxon>
        <taxon>Bacteroidota</taxon>
        <taxon>Sphingobacteriia</taxon>
        <taxon>Sphingobacteriales</taxon>
        <taxon>Sphingobacteriaceae</taxon>
        <taxon>Sphingobacterium</taxon>
    </lineage>
</organism>
<dbReference type="AlphaFoldDB" id="A0A5S5D8Y6"/>
<keyword evidence="2 3" id="KW-0808">Transferase</keyword>
<accession>A0A5S5D8Y6</accession>
<evidence type="ECO:0000313" key="3">
    <source>
        <dbReference type="EMBL" id="TYP92451.1"/>
    </source>
</evidence>
<dbReference type="Gene3D" id="3.40.50.2000">
    <property type="entry name" value="Glycogen Phosphorylase B"/>
    <property type="match status" value="2"/>
</dbReference>
<dbReference type="InterPro" id="IPR002201">
    <property type="entry name" value="Glyco_trans_9"/>
</dbReference>
<name>A0A5S5D8Y6_9SPHI</name>
<dbReference type="PANTHER" id="PTHR30160">
    <property type="entry name" value="TETRAACYLDISACCHARIDE 4'-KINASE-RELATED"/>
    <property type="match status" value="1"/>
</dbReference>
<dbReference type="EMBL" id="VNHX01000016">
    <property type="protein sequence ID" value="TYP92451.1"/>
    <property type="molecule type" value="Genomic_DNA"/>
</dbReference>
<dbReference type="GO" id="GO:0008713">
    <property type="term" value="F:ADP-heptose-lipopolysaccharide heptosyltransferase activity"/>
    <property type="evidence" value="ECO:0007669"/>
    <property type="project" value="TreeGrafter"/>
</dbReference>
<keyword evidence="4" id="KW-1185">Reference proteome</keyword>
<proteinExistence type="predicted"/>
<keyword evidence="1" id="KW-0328">Glycosyltransferase</keyword>
<reference evidence="3 4" key="1">
    <citation type="submission" date="2019-07" db="EMBL/GenBank/DDBJ databases">
        <title>Genomic Encyclopedia of Archaeal and Bacterial Type Strains, Phase II (KMG-II): from individual species to whole genera.</title>
        <authorList>
            <person name="Goeker M."/>
        </authorList>
    </citation>
    <scope>NUCLEOTIDE SEQUENCE [LARGE SCALE GENOMIC DNA]</scope>
    <source>
        <strain evidence="3 4">DSM 18850</strain>
    </source>
</reference>
<dbReference type="RefSeq" id="WP_148909281.1">
    <property type="nucleotide sequence ID" value="NZ_VNHX01000016.1"/>
</dbReference>
<evidence type="ECO:0000313" key="4">
    <source>
        <dbReference type="Proteomes" id="UP000325105"/>
    </source>
</evidence>
<dbReference type="PANTHER" id="PTHR30160:SF1">
    <property type="entry name" value="LIPOPOLYSACCHARIDE 1,2-N-ACETYLGLUCOSAMINETRANSFERASE-RELATED"/>
    <property type="match status" value="1"/>
</dbReference>
<dbReference type="GO" id="GO:0009244">
    <property type="term" value="P:lipopolysaccharide core region biosynthetic process"/>
    <property type="evidence" value="ECO:0007669"/>
    <property type="project" value="TreeGrafter"/>
</dbReference>
<dbReference type="InterPro" id="IPR051199">
    <property type="entry name" value="LPS_LOS_Heptosyltrfase"/>
</dbReference>
<dbReference type="Pfam" id="PF01075">
    <property type="entry name" value="Glyco_transf_9"/>
    <property type="match status" value="1"/>
</dbReference>
<dbReference type="SUPFAM" id="SSF53756">
    <property type="entry name" value="UDP-Glycosyltransferase/glycogen phosphorylase"/>
    <property type="match status" value="1"/>
</dbReference>
<comment type="caution">
    <text evidence="3">The sequence shown here is derived from an EMBL/GenBank/DDBJ whole genome shotgun (WGS) entry which is preliminary data.</text>
</comment>
<sequence>MKIAVFRALQLGDILCAIPAIRTLKRALPGATLFYVGLPTMRPLLQRYAFIDVYIDFPGYRGLPEQPYDEAKTEAFVKHIRSMEFDLLVQMQGNGTIVNSFLAQWGSKRLVGFCPESDQVDEDWLLYPDTLHEVDRHLQLVKHLGVALTPEDHRMAFPLFPADWDNFSALKGTFRLNRYAIVHVGSRSTDRQWPLRNFAVLAEHLLRRGLQIVLTGTAGEAPLALEMQQLLPIGSVINLAGRTSLGLLGCVVQQAELLVSNCTGISHIAAALETKSLILSLDGEPERWGPQNQRIHHTFDATSPLALPDLCEDLDRLLAL</sequence>
<evidence type="ECO:0000256" key="2">
    <source>
        <dbReference type="ARBA" id="ARBA00022679"/>
    </source>
</evidence>